<dbReference type="AlphaFoldDB" id="A0A7Z7J9B3"/>
<name>A0A7Z7J9B3_9BURK</name>
<protein>
    <submittedName>
        <fullName evidence="1">Uncharacterized protein</fullName>
    </submittedName>
</protein>
<organism evidence="1">
    <name type="scientific">Cupriavidus taiwanensis</name>
    <dbReference type="NCBI Taxonomy" id="164546"/>
    <lineage>
        <taxon>Bacteria</taxon>
        <taxon>Pseudomonadati</taxon>
        <taxon>Pseudomonadota</taxon>
        <taxon>Betaproteobacteria</taxon>
        <taxon>Burkholderiales</taxon>
        <taxon>Burkholderiaceae</taxon>
        <taxon>Cupriavidus</taxon>
    </lineage>
</organism>
<sequence>MTNSGKFDNFIIFILQFFFAHTEEHAIHKDILAAREFHVESSTQF</sequence>
<dbReference type="Proteomes" id="UP000257139">
    <property type="component" value="Chromosome CBM2594_a"/>
</dbReference>
<proteinExistence type="predicted"/>
<reference evidence="1" key="1">
    <citation type="submission" date="2018-01" db="EMBL/GenBank/DDBJ databases">
        <authorList>
            <person name="Clerissi C."/>
        </authorList>
    </citation>
    <scope>NUCLEOTIDE SEQUENCE [LARGE SCALE GENOMIC DNA]</scope>
    <source>
        <strain evidence="1">Cupriavidus taiwanensis STM 6021</strain>
    </source>
</reference>
<gene>
    <name evidence="1" type="ORF">CBM2594_A80207</name>
</gene>
<dbReference type="EMBL" id="OGUU01000012">
    <property type="protein sequence ID" value="SPC18768.1"/>
    <property type="molecule type" value="Genomic_DNA"/>
</dbReference>
<comment type="caution">
    <text evidence="1">The sequence shown here is derived from an EMBL/GenBank/DDBJ whole genome shotgun (WGS) entry which is preliminary data.</text>
</comment>
<evidence type="ECO:0000313" key="1">
    <source>
        <dbReference type="EMBL" id="SPC18768.1"/>
    </source>
</evidence>
<accession>A0A7Z7J9B3</accession>